<organism evidence="2 3">
    <name type="scientific">Aldrovandia affinis</name>
    <dbReference type="NCBI Taxonomy" id="143900"/>
    <lineage>
        <taxon>Eukaryota</taxon>
        <taxon>Metazoa</taxon>
        <taxon>Chordata</taxon>
        <taxon>Craniata</taxon>
        <taxon>Vertebrata</taxon>
        <taxon>Euteleostomi</taxon>
        <taxon>Actinopterygii</taxon>
        <taxon>Neopterygii</taxon>
        <taxon>Teleostei</taxon>
        <taxon>Notacanthiformes</taxon>
        <taxon>Halosauridae</taxon>
        <taxon>Aldrovandia</taxon>
    </lineage>
</organism>
<gene>
    <name evidence="2" type="ORF">AAFF_G00113440</name>
</gene>
<dbReference type="Proteomes" id="UP001221898">
    <property type="component" value="Unassembled WGS sequence"/>
</dbReference>
<name>A0AAD7RTH1_9TELE</name>
<evidence type="ECO:0000256" key="1">
    <source>
        <dbReference type="SAM" id="MobiDB-lite"/>
    </source>
</evidence>
<evidence type="ECO:0000313" key="2">
    <source>
        <dbReference type="EMBL" id="KAJ8389875.1"/>
    </source>
</evidence>
<dbReference type="AlphaFoldDB" id="A0AAD7RTH1"/>
<comment type="caution">
    <text evidence="2">The sequence shown here is derived from an EMBL/GenBank/DDBJ whole genome shotgun (WGS) entry which is preliminary data.</text>
</comment>
<protein>
    <submittedName>
        <fullName evidence="2">Uncharacterized protein</fullName>
    </submittedName>
</protein>
<dbReference type="EMBL" id="JAINUG010000177">
    <property type="protein sequence ID" value="KAJ8389875.1"/>
    <property type="molecule type" value="Genomic_DNA"/>
</dbReference>
<keyword evidence="3" id="KW-1185">Reference proteome</keyword>
<sequence length="102" mass="10351">MSRRGVGWRGGRRQALEGGENKPLQSAPRGAARDLSGRAGAVTSESSGTPAVITPPSRSSGGENAGDGALPGAAARACRIAVERPGAVEQCQRFTNALPALR</sequence>
<accession>A0AAD7RTH1</accession>
<feature type="region of interest" description="Disordered" evidence="1">
    <location>
        <begin position="1"/>
        <end position="72"/>
    </location>
</feature>
<proteinExistence type="predicted"/>
<evidence type="ECO:0000313" key="3">
    <source>
        <dbReference type="Proteomes" id="UP001221898"/>
    </source>
</evidence>
<reference evidence="2" key="1">
    <citation type="journal article" date="2023" name="Science">
        <title>Genome structures resolve the early diversification of teleost fishes.</title>
        <authorList>
            <person name="Parey E."/>
            <person name="Louis A."/>
            <person name="Montfort J."/>
            <person name="Bouchez O."/>
            <person name="Roques C."/>
            <person name="Iampietro C."/>
            <person name="Lluch J."/>
            <person name="Castinel A."/>
            <person name="Donnadieu C."/>
            <person name="Desvignes T."/>
            <person name="Floi Bucao C."/>
            <person name="Jouanno E."/>
            <person name="Wen M."/>
            <person name="Mejri S."/>
            <person name="Dirks R."/>
            <person name="Jansen H."/>
            <person name="Henkel C."/>
            <person name="Chen W.J."/>
            <person name="Zahm M."/>
            <person name="Cabau C."/>
            <person name="Klopp C."/>
            <person name="Thompson A.W."/>
            <person name="Robinson-Rechavi M."/>
            <person name="Braasch I."/>
            <person name="Lecointre G."/>
            <person name="Bobe J."/>
            <person name="Postlethwait J.H."/>
            <person name="Berthelot C."/>
            <person name="Roest Crollius H."/>
            <person name="Guiguen Y."/>
        </authorList>
    </citation>
    <scope>NUCLEOTIDE SEQUENCE</scope>
    <source>
        <strain evidence="2">NC1722</strain>
    </source>
</reference>